<protein>
    <recommendedName>
        <fullName evidence="4">Transmembrane protein</fullName>
    </recommendedName>
</protein>
<accession>A0A8G1RRP6</accession>
<feature type="transmembrane region" description="Helical" evidence="1">
    <location>
        <begin position="43"/>
        <end position="63"/>
    </location>
</feature>
<organism evidence="2 3">
    <name type="scientific">Aspergillus fijiensis CBS 313.89</name>
    <dbReference type="NCBI Taxonomy" id="1448319"/>
    <lineage>
        <taxon>Eukaryota</taxon>
        <taxon>Fungi</taxon>
        <taxon>Dikarya</taxon>
        <taxon>Ascomycota</taxon>
        <taxon>Pezizomycotina</taxon>
        <taxon>Eurotiomycetes</taxon>
        <taxon>Eurotiomycetidae</taxon>
        <taxon>Eurotiales</taxon>
        <taxon>Aspergillaceae</taxon>
        <taxon>Aspergillus</taxon>
    </lineage>
</organism>
<dbReference type="VEuPathDB" id="FungiDB:BO72DRAFT_83874"/>
<proteinExistence type="predicted"/>
<reference evidence="2 3" key="1">
    <citation type="submission" date="2018-02" db="EMBL/GenBank/DDBJ databases">
        <title>The genomes of Aspergillus section Nigri reveals drivers in fungal speciation.</title>
        <authorList>
            <consortium name="DOE Joint Genome Institute"/>
            <person name="Vesth T.C."/>
            <person name="Nybo J."/>
            <person name="Theobald S."/>
            <person name="Brandl J."/>
            <person name="Frisvad J.C."/>
            <person name="Nielsen K.F."/>
            <person name="Lyhne E.K."/>
            <person name="Kogle M.E."/>
            <person name="Kuo A."/>
            <person name="Riley R."/>
            <person name="Clum A."/>
            <person name="Nolan M."/>
            <person name="Lipzen A."/>
            <person name="Salamov A."/>
            <person name="Henrissat B."/>
            <person name="Wiebenga A."/>
            <person name="De vries R.P."/>
            <person name="Grigoriev I.V."/>
            <person name="Mortensen U.H."/>
            <person name="Andersen M.R."/>
            <person name="Baker S.E."/>
        </authorList>
    </citation>
    <scope>NUCLEOTIDE SEQUENCE [LARGE SCALE GENOMIC DNA]</scope>
    <source>
        <strain evidence="2 3">CBS 313.89</strain>
    </source>
</reference>
<keyword evidence="1" id="KW-0812">Transmembrane</keyword>
<dbReference type="OrthoDB" id="3365267at2759"/>
<sequence length="185" mass="20454">MLDSIPLTRSRRSDELTRLADQHLQHDLSASDRDALQSAARTVSLWTTVGSAVGVGLGLYTAFRLRSSRRAFFEVFRAQQKPTKVVFADGRTGCSTLESIPDITSLLKPTTFGDFATYFFASAGGLFLGGELGFLSGAAVGSRGITNEPERRKRIENAFRRFRADVLRREADALDGDRNIIEKMF</sequence>
<dbReference type="RefSeq" id="XP_040802049.1">
    <property type="nucleotide sequence ID" value="XM_040950766.1"/>
</dbReference>
<dbReference type="Proteomes" id="UP000249789">
    <property type="component" value="Unassembled WGS sequence"/>
</dbReference>
<keyword evidence="1" id="KW-1133">Transmembrane helix</keyword>
<gene>
    <name evidence="2" type="ORF">BO72DRAFT_83874</name>
</gene>
<dbReference type="AlphaFoldDB" id="A0A8G1RRP6"/>
<evidence type="ECO:0008006" key="4">
    <source>
        <dbReference type="Google" id="ProtNLM"/>
    </source>
</evidence>
<keyword evidence="1" id="KW-0472">Membrane</keyword>
<keyword evidence="3" id="KW-1185">Reference proteome</keyword>
<evidence type="ECO:0000256" key="1">
    <source>
        <dbReference type="SAM" id="Phobius"/>
    </source>
</evidence>
<evidence type="ECO:0000313" key="3">
    <source>
        <dbReference type="Proteomes" id="UP000249789"/>
    </source>
</evidence>
<name>A0A8G1RRP6_9EURO</name>
<dbReference type="EMBL" id="KZ824639">
    <property type="protein sequence ID" value="RAK78039.1"/>
    <property type="molecule type" value="Genomic_DNA"/>
</dbReference>
<dbReference type="GeneID" id="63868101"/>
<evidence type="ECO:0000313" key="2">
    <source>
        <dbReference type="EMBL" id="RAK78039.1"/>
    </source>
</evidence>